<organism evidence="3 4">
    <name type="scientific">Arachnia propionica</name>
    <dbReference type="NCBI Taxonomy" id="1750"/>
    <lineage>
        <taxon>Bacteria</taxon>
        <taxon>Bacillati</taxon>
        <taxon>Actinomycetota</taxon>
        <taxon>Actinomycetes</taxon>
        <taxon>Propionibacteriales</taxon>
        <taxon>Propionibacteriaceae</taxon>
        <taxon>Arachnia</taxon>
    </lineage>
</organism>
<dbReference type="InterPro" id="IPR003488">
    <property type="entry name" value="DprA"/>
</dbReference>
<dbReference type="SUPFAM" id="SSF102405">
    <property type="entry name" value="MCP/YpsA-like"/>
    <property type="match status" value="1"/>
</dbReference>
<dbReference type="AlphaFoldDB" id="A0A3P1WRX8"/>
<dbReference type="Proteomes" id="UP000280935">
    <property type="component" value="Unassembled WGS sequence"/>
</dbReference>
<comment type="similarity">
    <text evidence="1">Belongs to the DprA/Smf family.</text>
</comment>
<dbReference type="Gene3D" id="3.40.50.450">
    <property type="match status" value="1"/>
</dbReference>
<dbReference type="Pfam" id="PF02481">
    <property type="entry name" value="DNA_processg_A"/>
    <property type="match status" value="1"/>
</dbReference>
<accession>A0A3P1WRX8</accession>
<sequence length="369" mass="38608">MDEERLARMGLCALNHVADPRLAQLIRSHGPEEVWHAVRAQGETTALGRRARTVEPQVLAEETARCGARFLIPGDEQWPREFAALGDACVGEMGGEPIGVWVTGSAEGHLPGRSVAIVGARAATGYGLHVAEELAAGLADAGWCVISGMAFGIDAAAHRAALAVGGSSAAVMATGIDRTYPTTHERLRRQIEGRGTVWTELPPGQQPVRGTFLARNRIIAALAVGTIVVEAGARSGARNTAAWAGEMCRILMAVPGPVTSSMSMATHHMIRDGSASLVTCVDDVLALLEPLGSVAEPLLRGPAEPLETLPPQLRAVREAMPTRGVAGAEWLSAATGLAVPVVLAAVAELVERGWVVESEGGWSLPRRPG</sequence>
<name>A0A3P1WRX8_9ACTN</name>
<evidence type="ECO:0000313" key="3">
    <source>
        <dbReference type="EMBL" id="RRD48726.1"/>
    </source>
</evidence>
<dbReference type="OrthoDB" id="9785707at2"/>
<protein>
    <submittedName>
        <fullName evidence="3">DNA-protecting protein DprA</fullName>
    </submittedName>
</protein>
<proteinExistence type="inferred from homology"/>
<dbReference type="EMBL" id="RQYT01000031">
    <property type="protein sequence ID" value="RRD48726.1"/>
    <property type="molecule type" value="Genomic_DNA"/>
</dbReference>
<evidence type="ECO:0000313" key="4">
    <source>
        <dbReference type="Proteomes" id="UP000280935"/>
    </source>
</evidence>
<dbReference type="NCBIfam" id="TIGR00732">
    <property type="entry name" value="dprA"/>
    <property type="match status" value="1"/>
</dbReference>
<dbReference type="InterPro" id="IPR057666">
    <property type="entry name" value="DrpA_SLOG"/>
</dbReference>
<feature type="domain" description="Smf/DprA SLOG" evidence="2">
    <location>
        <begin position="70"/>
        <end position="288"/>
    </location>
</feature>
<dbReference type="GO" id="GO:0009294">
    <property type="term" value="P:DNA-mediated transformation"/>
    <property type="evidence" value="ECO:0007669"/>
    <property type="project" value="InterPro"/>
</dbReference>
<dbReference type="PANTHER" id="PTHR43022:SF1">
    <property type="entry name" value="PROTEIN SMF"/>
    <property type="match status" value="1"/>
</dbReference>
<dbReference type="PANTHER" id="PTHR43022">
    <property type="entry name" value="PROTEIN SMF"/>
    <property type="match status" value="1"/>
</dbReference>
<gene>
    <name evidence="3" type="primary">dprA</name>
    <name evidence="3" type="ORF">EII35_11460</name>
</gene>
<evidence type="ECO:0000259" key="2">
    <source>
        <dbReference type="Pfam" id="PF02481"/>
    </source>
</evidence>
<evidence type="ECO:0000256" key="1">
    <source>
        <dbReference type="ARBA" id="ARBA00006525"/>
    </source>
</evidence>
<comment type="caution">
    <text evidence="3">The sequence shown here is derived from an EMBL/GenBank/DDBJ whole genome shotgun (WGS) entry which is preliminary data.</text>
</comment>
<dbReference type="RefSeq" id="WP_125228606.1">
    <property type="nucleotide sequence ID" value="NZ_RQYT01000031.1"/>
</dbReference>
<reference evidence="3 4" key="1">
    <citation type="submission" date="2018-11" db="EMBL/GenBank/DDBJ databases">
        <title>Genomes From Bacteria Associated with the Canine Oral Cavity: a Test Case for Automated Genome-Based Taxonomic Assignment.</title>
        <authorList>
            <person name="Coil D.A."/>
            <person name="Jospin G."/>
            <person name="Darling A.E."/>
            <person name="Wallis C."/>
            <person name="Davis I.J."/>
            <person name="Harris S."/>
            <person name="Eisen J.A."/>
            <person name="Holcombe L.J."/>
            <person name="O'Flynn C."/>
        </authorList>
    </citation>
    <scope>NUCLEOTIDE SEQUENCE [LARGE SCALE GENOMIC DNA]</scope>
    <source>
        <strain evidence="3 4">OH2822_COT-296</strain>
    </source>
</reference>